<evidence type="ECO:0000259" key="1">
    <source>
        <dbReference type="SMART" id="SM00903"/>
    </source>
</evidence>
<dbReference type="InterPro" id="IPR002563">
    <property type="entry name" value="Flavin_Rdtase-like_dom"/>
</dbReference>
<gene>
    <name evidence="2" type="ORF">G6L72_24085</name>
    <name evidence="3" type="ORF">G6M88_23320</name>
</gene>
<evidence type="ECO:0000313" key="5">
    <source>
        <dbReference type="Proteomes" id="UP000822331"/>
    </source>
</evidence>
<dbReference type="SUPFAM" id="SSF50475">
    <property type="entry name" value="FMN-binding split barrel"/>
    <property type="match status" value="1"/>
</dbReference>
<evidence type="ECO:0000313" key="4">
    <source>
        <dbReference type="Proteomes" id="UP000663912"/>
    </source>
</evidence>
<dbReference type="SMART" id="SM00903">
    <property type="entry name" value="Flavin_Reduct"/>
    <property type="match status" value="1"/>
</dbReference>
<geneLocation type="plasmid" evidence="3 4">
    <name>pW2_73_1</name>
</geneLocation>
<dbReference type="RefSeq" id="WP_065701020.1">
    <property type="nucleotide sequence ID" value="NZ_CP049208.1"/>
</dbReference>
<dbReference type="InterPro" id="IPR012349">
    <property type="entry name" value="Split_barrel_FMN-bd"/>
</dbReference>
<keyword evidence="3" id="KW-0614">Plasmid</keyword>
<dbReference type="KEGG" id="arui:G6M88_23320"/>
<dbReference type="PANTHER" id="PTHR43812:SF2">
    <property type="entry name" value="FLAVIN REDUCTASE LIKE DOMAIN-CONTAINING PROTEIN"/>
    <property type="match status" value="1"/>
</dbReference>
<evidence type="ECO:0000313" key="3">
    <source>
        <dbReference type="EMBL" id="QTG03387.1"/>
    </source>
</evidence>
<accession>A0AAE7UT69</accession>
<dbReference type="Pfam" id="PF01613">
    <property type="entry name" value="Flavin_Reduct"/>
    <property type="match status" value="1"/>
</dbReference>
<organism evidence="3 4">
    <name type="scientific">Agrobacterium rubi</name>
    <dbReference type="NCBI Taxonomy" id="28099"/>
    <lineage>
        <taxon>Bacteria</taxon>
        <taxon>Pseudomonadati</taxon>
        <taxon>Pseudomonadota</taxon>
        <taxon>Alphaproteobacteria</taxon>
        <taxon>Hyphomicrobiales</taxon>
        <taxon>Rhizobiaceae</taxon>
        <taxon>Rhizobium/Agrobacterium group</taxon>
        <taxon>Agrobacterium</taxon>
    </lineage>
</organism>
<protein>
    <submittedName>
        <fullName evidence="3">Flavin reductase family protein</fullName>
    </submittedName>
</protein>
<name>A0AAE7UT69_9HYPH</name>
<dbReference type="GO" id="GO:0016646">
    <property type="term" value="F:oxidoreductase activity, acting on the CH-NH group of donors, NAD or NADP as acceptor"/>
    <property type="evidence" value="ECO:0007669"/>
    <property type="project" value="UniProtKB-ARBA"/>
</dbReference>
<keyword evidence="5" id="KW-1185">Reference proteome</keyword>
<dbReference type="Proteomes" id="UP000822331">
    <property type="component" value="Unassembled WGS sequence"/>
</dbReference>
<reference evidence="3" key="2">
    <citation type="submission" date="2020-02" db="EMBL/GenBank/DDBJ databases">
        <title>Unexpected conservation and global transmission of agrobacterial virulence plasmids.</title>
        <authorList>
            <person name="Weisberg A.J."/>
            <person name="Davis E.W. II"/>
            <person name="Tabima J.R."/>
            <person name="Belcher M.S."/>
            <person name="Miller M."/>
            <person name="Kuo C.-H."/>
            <person name="Loper J.E."/>
            <person name="Grunwald N.J."/>
            <person name="Putnam M.L."/>
            <person name="Chang J.H."/>
        </authorList>
    </citation>
    <scope>NUCLEOTIDE SEQUENCE</scope>
    <source>
        <strain evidence="3">W2/73</strain>
        <plasmid evidence="3">pW2_73_1</plasmid>
    </source>
</reference>
<dbReference type="EMBL" id="JAAMCP010000017">
    <property type="protein sequence ID" value="NTF39772.1"/>
    <property type="molecule type" value="Genomic_DNA"/>
</dbReference>
<dbReference type="EMBL" id="CP049208">
    <property type="protein sequence ID" value="QTG03387.1"/>
    <property type="molecule type" value="Genomic_DNA"/>
</dbReference>
<dbReference type="PANTHER" id="PTHR43812">
    <property type="entry name" value="BLR2425 PROTEIN"/>
    <property type="match status" value="1"/>
</dbReference>
<sequence length="207" mass="22789">MFYSTDANDHGLQFNPVKAIVAPRPIGWISSMGLDGRINLAPYSFFNLLVARPPIVMFSSEGWKDTVEFISETREFVCNLASYELRHEMNETAAPAERGSNEFELVGLEMAPSRLVRPPRVARSPAALECKLVEIRQIKRADGTELDAWQVIGDVVGVHIDEAYIKEGRFDMLAAKPVARCGYLDFVAAAEAFTMPRPQGGGNPTGG</sequence>
<evidence type="ECO:0000313" key="2">
    <source>
        <dbReference type="EMBL" id="NTF39772.1"/>
    </source>
</evidence>
<dbReference type="Gene3D" id="2.30.110.10">
    <property type="entry name" value="Electron Transport, Fmn-binding Protein, Chain A"/>
    <property type="match status" value="1"/>
</dbReference>
<proteinExistence type="predicted"/>
<reference evidence="2 5" key="1">
    <citation type="journal article" date="2020" name="Science">
        <title>Unexpected conservation and global transmission of agrobacterial virulence plasmids.</title>
        <authorList>
            <person name="Weisberg A.J."/>
            <person name="Davis E.W. 2nd"/>
            <person name="Tabima J."/>
            <person name="Belcher M.S."/>
            <person name="Miller M."/>
            <person name="Kuo C.H."/>
            <person name="Loper J.E."/>
            <person name="Grunwald N.J."/>
            <person name="Putnam M.L."/>
            <person name="Chang J.H."/>
        </authorList>
    </citation>
    <scope>NUCLEOTIDE SEQUENCE [LARGE SCALE GENOMIC DNA]</scope>
    <source>
        <strain evidence="2 5">A19/93</strain>
    </source>
</reference>
<dbReference type="AlphaFoldDB" id="A0AAE7UT69"/>
<dbReference type="GO" id="GO:0010181">
    <property type="term" value="F:FMN binding"/>
    <property type="evidence" value="ECO:0007669"/>
    <property type="project" value="InterPro"/>
</dbReference>
<dbReference type="Proteomes" id="UP000663912">
    <property type="component" value="Plasmid pW2_73_1"/>
</dbReference>
<feature type="domain" description="Flavin reductase like" evidence="1">
    <location>
        <begin position="19"/>
        <end position="172"/>
    </location>
</feature>